<dbReference type="AlphaFoldDB" id="A0A9D1TUL9"/>
<reference evidence="1" key="2">
    <citation type="submission" date="2021-04" db="EMBL/GenBank/DDBJ databases">
        <authorList>
            <person name="Gilroy R."/>
        </authorList>
    </citation>
    <scope>NUCLEOTIDE SEQUENCE</scope>
    <source>
        <strain evidence="1">CHK160-9182</strain>
    </source>
</reference>
<dbReference type="Gene3D" id="2.40.10.220">
    <property type="entry name" value="predicted glycosyltransferase like domains"/>
    <property type="match status" value="1"/>
</dbReference>
<evidence type="ECO:0008006" key="3">
    <source>
        <dbReference type="Google" id="ProtNLM"/>
    </source>
</evidence>
<comment type="caution">
    <text evidence="1">The sequence shown here is derived from an EMBL/GenBank/DDBJ whole genome shotgun (WGS) entry which is preliminary data.</text>
</comment>
<dbReference type="EMBL" id="DXHP01000190">
    <property type="protein sequence ID" value="HIW07353.1"/>
    <property type="molecule type" value="Genomic_DNA"/>
</dbReference>
<dbReference type="Proteomes" id="UP000823934">
    <property type="component" value="Unassembled WGS sequence"/>
</dbReference>
<sequence length="116" mass="12732">MSNPKKITVNFKNAAQLAEYYLPFLKDGGFFFATDYAFKLHDEIILKLTLPDGDITPIEISGTIAFINQTAKDEILHITDSQGSGVALISPPSYLVTRINALLRMHEATQNSTAAS</sequence>
<protein>
    <recommendedName>
        <fullName evidence="3">PilZ domain-containing protein</fullName>
    </recommendedName>
</protein>
<gene>
    <name evidence="1" type="ORF">H9889_08545</name>
</gene>
<proteinExistence type="predicted"/>
<accession>A0A9D1TUL9</accession>
<organism evidence="1 2">
    <name type="scientific">Candidatus Ignatzschineria merdigallinarum</name>
    <dbReference type="NCBI Taxonomy" id="2838621"/>
    <lineage>
        <taxon>Bacteria</taxon>
        <taxon>Pseudomonadati</taxon>
        <taxon>Pseudomonadota</taxon>
        <taxon>Gammaproteobacteria</taxon>
        <taxon>Cardiobacteriales</taxon>
        <taxon>Ignatzschineriaceae</taxon>
        <taxon>Ignatzschineria</taxon>
    </lineage>
</organism>
<name>A0A9D1TUL9_9GAMM</name>
<evidence type="ECO:0000313" key="2">
    <source>
        <dbReference type="Proteomes" id="UP000823934"/>
    </source>
</evidence>
<reference evidence="1" key="1">
    <citation type="journal article" date="2021" name="PeerJ">
        <title>Extensive microbial diversity within the chicken gut microbiome revealed by metagenomics and culture.</title>
        <authorList>
            <person name="Gilroy R."/>
            <person name="Ravi A."/>
            <person name="Getino M."/>
            <person name="Pursley I."/>
            <person name="Horton D.L."/>
            <person name="Alikhan N.F."/>
            <person name="Baker D."/>
            <person name="Gharbi K."/>
            <person name="Hall N."/>
            <person name="Watson M."/>
            <person name="Adriaenssens E.M."/>
            <person name="Foster-Nyarko E."/>
            <person name="Jarju S."/>
            <person name="Secka A."/>
            <person name="Antonio M."/>
            <person name="Oren A."/>
            <person name="Chaudhuri R.R."/>
            <person name="La Ragione R."/>
            <person name="Hildebrand F."/>
            <person name="Pallen M.J."/>
        </authorList>
    </citation>
    <scope>NUCLEOTIDE SEQUENCE</scope>
    <source>
        <strain evidence="1">CHK160-9182</strain>
    </source>
</reference>
<evidence type="ECO:0000313" key="1">
    <source>
        <dbReference type="EMBL" id="HIW07353.1"/>
    </source>
</evidence>